<dbReference type="Proteomes" id="UP000487268">
    <property type="component" value="Unassembled WGS sequence"/>
</dbReference>
<accession>A0A7K0BUX8</accession>
<protein>
    <submittedName>
        <fullName evidence="2">Uncharacterized protein</fullName>
    </submittedName>
</protein>
<dbReference type="EMBL" id="WEGH01000002">
    <property type="protein sequence ID" value="MQY04998.1"/>
    <property type="molecule type" value="Genomic_DNA"/>
</dbReference>
<reference evidence="2 3" key="1">
    <citation type="submission" date="2019-10" db="EMBL/GenBank/DDBJ databases">
        <title>Actinomadura rubteroloni sp. nov. and Actinomadura macrotermitis sp. nov., isolated from the gut of fungus growing-termite Macrotermes natalensis.</title>
        <authorList>
            <person name="Benndorf R."/>
            <person name="Martin K."/>
            <person name="Kuefner M."/>
            <person name="De Beer W."/>
            <person name="Kaster A.-K."/>
            <person name="Vollmers J."/>
            <person name="Poulsen M."/>
            <person name="Beemelmanns C."/>
        </authorList>
    </citation>
    <scope>NUCLEOTIDE SEQUENCE [LARGE SCALE GENOMIC DNA]</scope>
    <source>
        <strain evidence="2 3">RB68</strain>
    </source>
</reference>
<feature type="compositionally biased region" description="Low complexity" evidence="1">
    <location>
        <begin position="91"/>
        <end position="100"/>
    </location>
</feature>
<sequence length="130" mass="13747">MLLIEVARDLLAYFPSKALPAEAPPVFGRLSRTLNGPADDGTAEADTDELFDVVEDVVDATAALGVPVPVMCAEPLHQALDDLIAPAAAARPATCGTPPADQSRYRSAASTDPPTGHYRPARCPIRRTLR</sequence>
<organism evidence="2 3">
    <name type="scientific">Actinomadura macrotermitis</name>
    <dbReference type="NCBI Taxonomy" id="2585200"/>
    <lineage>
        <taxon>Bacteria</taxon>
        <taxon>Bacillati</taxon>
        <taxon>Actinomycetota</taxon>
        <taxon>Actinomycetes</taxon>
        <taxon>Streptosporangiales</taxon>
        <taxon>Thermomonosporaceae</taxon>
        <taxon>Actinomadura</taxon>
    </lineage>
</organism>
<gene>
    <name evidence="2" type="ORF">ACRB68_30610</name>
</gene>
<name>A0A7K0BUX8_9ACTN</name>
<feature type="region of interest" description="Disordered" evidence="1">
    <location>
        <begin position="91"/>
        <end position="130"/>
    </location>
</feature>
<proteinExistence type="predicted"/>
<evidence type="ECO:0000256" key="1">
    <source>
        <dbReference type="SAM" id="MobiDB-lite"/>
    </source>
</evidence>
<dbReference type="RefSeq" id="WP_153533124.1">
    <property type="nucleotide sequence ID" value="NZ_WEGH01000002.1"/>
</dbReference>
<keyword evidence="3" id="KW-1185">Reference proteome</keyword>
<evidence type="ECO:0000313" key="3">
    <source>
        <dbReference type="Proteomes" id="UP000487268"/>
    </source>
</evidence>
<dbReference type="AlphaFoldDB" id="A0A7K0BUX8"/>
<comment type="caution">
    <text evidence="2">The sequence shown here is derived from an EMBL/GenBank/DDBJ whole genome shotgun (WGS) entry which is preliminary data.</text>
</comment>
<evidence type="ECO:0000313" key="2">
    <source>
        <dbReference type="EMBL" id="MQY04998.1"/>
    </source>
</evidence>